<accession>A0A9X2P6H7</accession>
<dbReference type="PROSITE" id="PS51257">
    <property type="entry name" value="PROKAR_LIPOPROTEIN"/>
    <property type="match status" value="1"/>
</dbReference>
<keyword evidence="2" id="KW-1185">Reference proteome</keyword>
<evidence type="ECO:0000313" key="1">
    <source>
        <dbReference type="EMBL" id="MCR9014412.1"/>
    </source>
</evidence>
<sequence>MKRSLLILIFPVILMSSCGLIKKTASPSSEYENYNEDLDDSRVIYPDLEEQVVKAETTTEYEGEVGTADADLEIALNNLKEANKAEMYWSGYTVLVYSGIDRDLAFKTRNDLFTFFPDFKTDMQYQQPRYLVKVGKFVNRIEALTYYHQLKENFPSSRIIQDRFLREGYVIPEPVTDGQQQN</sequence>
<dbReference type="EMBL" id="JANSUY010000002">
    <property type="protein sequence ID" value="MCR9014412.1"/>
    <property type="molecule type" value="Genomic_DNA"/>
</dbReference>
<organism evidence="1 2">
    <name type="scientific">Aquiflexum gelatinilyticum</name>
    <dbReference type="NCBI Taxonomy" id="2961943"/>
    <lineage>
        <taxon>Bacteria</taxon>
        <taxon>Pseudomonadati</taxon>
        <taxon>Bacteroidota</taxon>
        <taxon>Cytophagia</taxon>
        <taxon>Cytophagales</taxon>
        <taxon>Cyclobacteriaceae</taxon>
        <taxon>Aquiflexum</taxon>
    </lineage>
</organism>
<name>A0A9X2P6H7_9BACT</name>
<dbReference type="RefSeq" id="WP_258422292.1">
    <property type="nucleotide sequence ID" value="NZ_JANSUY010000002.1"/>
</dbReference>
<dbReference type="Proteomes" id="UP001142175">
    <property type="component" value="Unassembled WGS sequence"/>
</dbReference>
<evidence type="ECO:0000313" key="2">
    <source>
        <dbReference type="Proteomes" id="UP001142175"/>
    </source>
</evidence>
<reference evidence="1" key="1">
    <citation type="submission" date="2022-08" db="EMBL/GenBank/DDBJ databases">
        <authorList>
            <person name="Zhang D."/>
        </authorList>
    </citation>
    <scope>NUCLEOTIDE SEQUENCE</scope>
    <source>
        <strain evidence="1">XJ19-11</strain>
    </source>
</reference>
<dbReference type="AlphaFoldDB" id="A0A9X2P6H7"/>
<protein>
    <recommendedName>
        <fullName evidence="3">SPOR domain-containing protein</fullName>
    </recommendedName>
</protein>
<proteinExistence type="predicted"/>
<comment type="caution">
    <text evidence="1">The sequence shown here is derived from an EMBL/GenBank/DDBJ whole genome shotgun (WGS) entry which is preliminary data.</text>
</comment>
<gene>
    <name evidence="1" type="ORF">NU887_05155</name>
</gene>
<evidence type="ECO:0008006" key="3">
    <source>
        <dbReference type="Google" id="ProtNLM"/>
    </source>
</evidence>